<evidence type="ECO:0000313" key="1">
    <source>
        <dbReference type="EMBL" id="KAF8752279.1"/>
    </source>
</evidence>
<organism evidence="1 2">
    <name type="scientific">Rhizoctonia solani</name>
    <dbReference type="NCBI Taxonomy" id="456999"/>
    <lineage>
        <taxon>Eukaryota</taxon>
        <taxon>Fungi</taxon>
        <taxon>Dikarya</taxon>
        <taxon>Basidiomycota</taxon>
        <taxon>Agaricomycotina</taxon>
        <taxon>Agaricomycetes</taxon>
        <taxon>Cantharellales</taxon>
        <taxon>Ceratobasidiaceae</taxon>
        <taxon>Rhizoctonia</taxon>
    </lineage>
</organism>
<reference evidence="1" key="1">
    <citation type="submission" date="2020-09" db="EMBL/GenBank/DDBJ databases">
        <title>Comparative genome analyses of four rice-infecting Rhizoctonia solani isolates reveal extensive enrichment of homogalacturonan modification genes.</title>
        <authorList>
            <person name="Lee D.-Y."/>
            <person name="Jeon J."/>
            <person name="Kim K.-T."/>
            <person name="Cheong K."/>
            <person name="Song H."/>
            <person name="Choi G."/>
            <person name="Ko J."/>
            <person name="Opiyo S.O."/>
            <person name="Zuo S."/>
            <person name="Madhav S."/>
            <person name="Lee Y.-H."/>
            <person name="Wang G.-L."/>
        </authorList>
    </citation>
    <scope>NUCLEOTIDE SEQUENCE</scope>
    <source>
        <strain evidence="1">AG1-IA B2</strain>
    </source>
</reference>
<accession>A0A8H7I8I2</accession>
<dbReference type="EMBL" id="JACYCF010000016">
    <property type="protein sequence ID" value="KAF8752279.1"/>
    <property type="molecule type" value="Genomic_DNA"/>
</dbReference>
<name>A0A8H7I8I2_9AGAM</name>
<sequence>MSVLLPTTPQEFGPAIENLGGAKGYLEHLKRTGPSDSIVKPLSLLSLSNSLNSNSSSSSAADHNCSIHLQSGPAGTLFGEIEVHEKPEGDVSVNVKYKTQIRAWITQGSGRTDLHGNIALLTSWDDMLNGPINFTIIAAEKQGAHVKFKRDYHVKFKRDYLPAAEISADFPNATGYQCGSYECEGTMRPTYAILLLAYMTDKLSELLSNLKAPFPFKSSLKCSPGSGTPTSRLYKVSTAMSSRSWAELSFSSFQSR</sequence>
<dbReference type="AlphaFoldDB" id="A0A8H7I8I2"/>
<gene>
    <name evidence="1" type="ORF">RHS01_07744</name>
</gene>
<proteinExistence type="predicted"/>
<comment type="caution">
    <text evidence="1">The sequence shown here is derived from an EMBL/GenBank/DDBJ whole genome shotgun (WGS) entry which is preliminary data.</text>
</comment>
<protein>
    <submittedName>
        <fullName evidence="1">Uncharacterized protein</fullName>
    </submittedName>
</protein>
<evidence type="ECO:0000313" key="2">
    <source>
        <dbReference type="Proteomes" id="UP000614334"/>
    </source>
</evidence>
<dbReference type="Proteomes" id="UP000614334">
    <property type="component" value="Unassembled WGS sequence"/>
</dbReference>